<feature type="domain" description="HD" evidence="1">
    <location>
        <begin position="61"/>
        <end position="162"/>
    </location>
</feature>
<proteinExistence type="predicted"/>
<evidence type="ECO:0000313" key="2">
    <source>
        <dbReference type="EMBL" id="MFD0959076.1"/>
    </source>
</evidence>
<gene>
    <name evidence="2" type="ORF">ACFQ2I_06690</name>
</gene>
<evidence type="ECO:0000259" key="1">
    <source>
        <dbReference type="PROSITE" id="PS51831"/>
    </source>
</evidence>
<evidence type="ECO:0000313" key="3">
    <source>
        <dbReference type="Proteomes" id="UP001596989"/>
    </source>
</evidence>
<dbReference type="InterPro" id="IPR003607">
    <property type="entry name" value="HD/PDEase_dom"/>
</dbReference>
<dbReference type="CDD" id="cd00077">
    <property type="entry name" value="HDc"/>
    <property type="match status" value="1"/>
</dbReference>
<dbReference type="InterPro" id="IPR006674">
    <property type="entry name" value="HD_domain"/>
</dbReference>
<comment type="caution">
    <text evidence="2">The sequence shown here is derived from an EMBL/GenBank/DDBJ whole genome shotgun (WGS) entry which is preliminary data.</text>
</comment>
<reference evidence="3" key="1">
    <citation type="journal article" date="2019" name="Int. J. Syst. Evol. Microbiol.">
        <title>The Global Catalogue of Microorganisms (GCM) 10K type strain sequencing project: providing services to taxonomists for standard genome sequencing and annotation.</title>
        <authorList>
            <consortium name="The Broad Institute Genomics Platform"/>
            <consortium name="The Broad Institute Genome Sequencing Center for Infectious Disease"/>
            <person name="Wu L."/>
            <person name="Ma J."/>
        </authorList>
    </citation>
    <scope>NUCLEOTIDE SEQUENCE [LARGE SCALE GENOMIC DNA]</scope>
    <source>
        <strain evidence="3">CCUG 59129</strain>
    </source>
</reference>
<dbReference type="RefSeq" id="WP_377562923.1">
    <property type="nucleotide sequence ID" value="NZ_JBHTJZ010000005.1"/>
</dbReference>
<dbReference type="Proteomes" id="UP001596989">
    <property type="component" value="Unassembled WGS sequence"/>
</dbReference>
<accession>A0ABW3HNN1</accession>
<dbReference type="Pfam" id="PF01966">
    <property type="entry name" value="HD"/>
    <property type="match status" value="1"/>
</dbReference>
<protein>
    <submittedName>
        <fullName evidence="2">HD domain-containing protein</fullName>
    </submittedName>
</protein>
<organism evidence="2 3">
    <name type="scientific">Paenibacillus chungangensis</name>
    <dbReference type="NCBI Taxonomy" id="696535"/>
    <lineage>
        <taxon>Bacteria</taxon>
        <taxon>Bacillati</taxon>
        <taxon>Bacillota</taxon>
        <taxon>Bacilli</taxon>
        <taxon>Bacillales</taxon>
        <taxon>Paenibacillaceae</taxon>
        <taxon>Paenibacillus</taxon>
    </lineage>
</organism>
<dbReference type="SMART" id="SM00471">
    <property type="entry name" value="HDc"/>
    <property type="match status" value="1"/>
</dbReference>
<dbReference type="Gene3D" id="1.10.3210.10">
    <property type="entry name" value="Hypothetical protein af1432"/>
    <property type="match status" value="1"/>
</dbReference>
<dbReference type="EMBL" id="JBHTJZ010000005">
    <property type="protein sequence ID" value="MFD0959076.1"/>
    <property type="molecule type" value="Genomic_DNA"/>
</dbReference>
<name>A0ABW3HNN1_9BACL</name>
<dbReference type="SUPFAM" id="SSF109604">
    <property type="entry name" value="HD-domain/PDEase-like"/>
    <property type="match status" value="1"/>
</dbReference>
<keyword evidence="3" id="KW-1185">Reference proteome</keyword>
<sequence length="331" mass="37721">MLDYRLRLDGALDMIWEPLWRLPIRLSHEEQALLRSKAVRRLHFIRHGGASFVNSHHTYSRLQHTLGVFALAAHFDPDNRTLRTAALLHDTGHAPFSHTLDSLDGVDHHQWTREVVFSNEIVSILSRARISPSEVMDYIDGSTRSLLRNKDGVLQADHLDSWVRSAFVGGYLPVSTEELVSGMQYSDGYLLFTPEAGRHAVTLILEEALMHGSPANIGVNAIMRKLVRQLILHDKLDIAMLPFITDAHIEQLLRDEESTAEEYDMLLMESWRIRVTRKKPFTEAETTNLKKLYLAMPLIEGGVPITEAFPDILTSVEDMQELLGTYYVSWE</sequence>
<dbReference type="PROSITE" id="PS51831">
    <property type="entry name" value="HD"/>
    <property type="match status" value="1"/>
</dbReference>